<dbReference type="AlphaFoldDB" id="A0A316F8L7"/>
<feature type="domain" description="N-acetyltransferase" evidence="3">
    <location>
        <begin position="22"/>
        <end position="187"/>
    </location>
</feature>
<dbReference type="PANTHER" id="PTHR43877:SF2">
    <property type="entry name" value="AMINOALKYLPHOSPHONATE N-ACETYLTRANSFERASE-RELATED"/>
    <property type="match status" value="1"/>
</dbReference>
<dbReference type="Proteomes" id="UP000245697">
    <property type="component" value="Unassembled WGS sequence"/>
</dbReference>
<name>A0A316F8L7_9ACTN</name>
<dbReference type="EMBL" id="QGGR01000017">
    <property type="protein sequence ID" value="PWK41191.1"/>
    <property type="molecule type" value="Genomic_DNA"/>
</dbReference>
<reference evidence="4 5" key="1">
    <citation type="submission" date="2018-05" db="EMBL/GenBank/DDBJ databases">
        <title>Genomic Encyclopedia of Archaeal and Bacterial Type Strains, Phase II (KMG-II): from individual species to whole genera.</title>
        <authorList>
            <person name="Goeker M."/>
        </authorList>
    </citation>
    <scope>NUCLEOTIDE SEQUENCE [LARGE SCALE GENOMIC DNA]</scope>
    <source>
        <strain evidence="4 5">DSM 45184</strain>
    </source>
</reference>
<keyword evidence="1 4" id="KW-0808">Transferase</keyword>
<evidence type="ECO:0000256" key="2">
    <source>
        <dbReference type="ARBA" id="ARBA00023315"/>
    </source>
</evidence>
<dbReference type="SUPFAM" id="SSF55729">
    <property type="entry name" value="Acyl-CoA N-acyltransferases (Nat)"/>
    <property type="match status" value="1"/>
</dbReference>
<dbReference type="GO" id="GO:0016747">
    <property type="term" value="F:acyltransferase activity, transferring groups other than amino-acyl groups"/>
    <property type="evidence" value="ECO:0007669"/>
    <property type="project" value="InterPro"/>
</dbReference>
<comment type="caution">
    <text evidence="4">The sequence shown here is derived from an EMBL/GenBank/DDBJ whole genome shotgun (WGS) entry which is preliminary data.</text>
</comment>
<evidence type="ECO:0000313" key="4">
    <source>
        <dbReference type="EMBL" id="PWK41191.1"/>
    </source>
</evidence>
<dbReference type="CDD" id="cd04301">
    <property type="entry name" value="NAT_SF"/>
    <property type="match status" value="1"/>
</dbReference>
<dbReference type="InterPro" id="IPR000182">
    <property type="entry name" value="GNAT_dom"/>
</dbReference>
<protein>
    <submittedName>
        <fullName evidence="4">Acetyltransferase (GNAT) family protein</fullName>
    </submittedName>
</protein>
<evidence type="ECO:0000313" key="5">
    <source>
        <dbReference type="Proteomes" id="UP000245697"/>
    </source>
</evidence>
<gene>
    <name evidence="4" type="ORF">BC793_11758</name>
</gene>
<dbReference type="PANTHER" id="PTHR43877">
    <property type="entry name" value="AMINOALKYLPHOSPHONATE N-ACETYLTRANSFERASE-RELATED-RELATED"/>
    <property type="match status" value="1"/>
</dbReference>
<keyword evidence="5" id="KW-1185">Reference proteome</keyword>
<sequence length="192" mass="20838">MGNTDALLGRRPYDPAVRTATPVIREKTDDDTAACLDLLTRVHARDGYPLHLAPGDLPAFFRSDHERAAWVAERDGEIVGHVALHCPPEDPTLTVAAEATGLPVGGLALLARLFVAPELRRTGLGRALVRHATARAPVWGRRAVLDVGRSLPAAVALYESEGWLRAGDLDLHLDDFDPPILLELRVYVSPQP</sequence>
<evidence type="ECO:0000259" key="3">
    <source>
        <dbReference type="PROSITE" id="PS51186"/>
    </source>
</evidence>
<dbReference type="InterPro" id="IPR050832">
    <property type="entry name" value="Bact_Acetyltransf"/>
</dbReference>
<dbReference type="PROSITE" id="PS51186">
    <property type="entry name" value="GNAT"/>
    <property type="match status" value="1"/>
</dbReference>
<dbReference type="InterPro" id="IPR016181">
    <property type="entry name" value="Acyl_CoA_acyltransferase"/>
</dbReference>
<dbReference type="Pfam" id="PF00583">
    <property type="entry name" value="Acetyltransf_1"/>
    <property type="match status" value="1"/>
</dbReference>
<organism evidence="4 5">
    <name type="scientific">Actinoplanes xinjiangensis</name>
    <dbReference type="NCBI Taxonomy" id="512350"/>
    <lineage>
        <taxon>Bacteria</taxon>
        <taxon>Bacillati</taxon>
        <taxon>Actinomycetota</taxon>
        <taxon>Actinomycetes</taxon>
        <taxon>Micromonosporales</taxon>
        <taxon>Micromonosporaceae</taxon>
        <taxon>Actinoplanes</taxon>
    </lineage>
</organism>
<dbReference type="Gene3D" id="3.40.630.30">
    <property type="match status" value="1"/>
</dbReference>
<keyword evidence="2" id="KW-0012">Acyltransferase</keyword>
<proteinExistence type="predicted"/>
<evidence type="ECO:0000256" key="1">
    <source>
        <dbReference type="ARBA" id="ARBA00022679"/>
    </source>
</evidence>
<accession>A0A316F8L7</accession>